<organism evidence="2">
    <name type="scientific">Streptomyces kanamyceticus</name>
    <dbReference type="NCBI Taxonomy" id="1967"/>
    <lineage>
        <taxon>Bacteria</taxon>
        <taxon>Bacillati</taxon>
        <taxon>Actinomycetota</taxon>
        <taxon>Actinomycetes</taxon>
        <taxon>Kitasatosporales</taxon>
        <taxon>Streptomycetaceae</taxon>
        <taxon>Streptomyces</taxon>
    </lineage>
</organism>
<reference evidence="2" key="1">
    <citation type="journal article" date="2006" name="Proc. Natl. Acad. Sci. U.S.A.">
        <title>Amplification of the entire kanamycin biosynthetic gene cluster during empirical strain improvement of Streptomyces kanamyceticus.</title>
        <authorList>
            <person name="Yanai K."/>
            <person name="Murakami T."/>
            <person name="Bibb M."/>
        </authorList>
    </citation>
    <scope>NUCLEOTIDE SEQUENCE</scope>
    <source>
        <strain evidence="2">NBRC 13414</strain>
    </source>
</reference>
<dbReference type="SUPFAM" id="SSF52540">
    <property type="entry name" value="P-loop containing nucleoside triphosphate hydrolases"/>
    <property type="match status" value="1"/>
</dbReference>
<evidence type="ECO:0000313" key="2">
    <source>
        <dbReference type="EMBL" id="BAE95549.1"/>
    </source>
</evidence>
<protein>
    <recommendedName>
        <fullName evidence="3">Adenylyl-sulfate kinase</fullName>
    </recommendedName>
</protein>
<dbReference type="Gene3D" id="3.40.50.300">
    <property type="entry name" value="P-loop containing nucleotide triphosphate hydrolases"/>
    <property type="match status" value="1"/>
</dbReference>
<dbReference type="AlphaFoldDB" id="Q1EQH1"/>
<accession>Q1EQH1</accession>
<sequence>MENPRVENAEVLLIGGRSGVGKTSVGLEVAARLRAADIGHALIEGDLLDLVHPAPRDDPDRSRITERNLAALWANYTELGCRRLVYTNTASVLGSEERLFTRALDGPRIIRVLLTATDATVEQRLTAREQGSELEQQLRRSEFMARHLSAHTPPDAHRIATDGRDVRDIAARVVAATGWATGSTPRGTCDEGHTMGGFPPG</sequence>
<feature type="region of interest" description="Disordered" evidence="1">
    <location>
        <begin position="182"/>
        <end position="201"/>
    </location>
</feature>
<name>Q1EQH1_STRKN</name>
<evidence type="ECO:0008006" key="3">
    <source>
        <dbReference type="Google" id="ProtNLM"/>
    </source>
</evidence>
<proteinExistence type="predicted"/>
<dbReference type="InterPro" id="IPR027417">
    <property type="entry name" value="P-loop_NTPase"/>
</dbReference>
<evidence type="ECO:0000256" key="1">
    <source>
        <dbReference type="SAM" id="MobiDB-lite"/>
    </source>
</evidence>
<dbReference type="EMBL" id="AB254080">
    <property type="protein sequence ID" value="BAE95549.1"/>
    <property type="molecule type" value="Genomic_DNA"/>
</dbReference>